<reference evidence="2" key="2">
    <citation type="submission" date="2025-08" db="UniProtKB">
        <authorList>
            <consortium name="Ensembl"/>
        </authorList>
    </citation>
    <scope>IDENTIFICATION</scope>
</reference>
<dbReference type="Proteomes" id="UP000694547">
    <property type="component" value="Chromosome 22"/>
</dbReference>
<feature type="domain" description="PA" evidence="1">
    <location>
        <begin position="93"/>
        <end position="139"/>
    </location>
</feature>
<dbReference type="AlphaFoldDB" id="A0A8C8UKI9"/>
<sequence>MTAVRRGSSIDFRFTQKPLFTEGPGPGPQSRALLARITAALVACELGVLRVVSQSGGTRGRDYCILYNPQWAHLPHDLSKVSLLKLRDLSSTQLCSYRDLPVDLTNQVALVARGNCTFYEKVRLAQGSGARALLVVSKEKLVGCRVPVTCGWWDSVGGPGFRWTLKRLGRA</sequence>
<reference evidence="2 3" key="1">
    <citation type="submission" date="2018-10" db="EMBL/GenBank/DDBJ databases">
        <title>Improved assembly of the deer mouse Peromyscus maniculatus genome.</title>
        <authorList>
            <person name="Lassance J.-M."/>
            <person name="Hoekstra H.E."/>
        </authorList>
    </citation>
    <scope>NUCLEOTIDE SEQUENCE [LARGE SCALE GENOMIC DNA]</scope>
</reference>
<name>A0A8C8UKI9_PERMB</name>
<evidence type="ECO:0000259" key="1">
    <source>
        <dbReference type="Pfam" id="PF02225"/>
    </source>
</evidence>
<dbReference type="Gene3D" id="3.50.30.30">
    <property type="match status" value="1"/>
</dbReference>
<accession>A0A8C8UKI9</accession>
<dbReference type="InterPro" id="IPR046450">
    <property type="entry name" value="PA_dom_sf"/>
</dbReference>
<dbReference type="InterPro" id="IPR003137">
    <property type="entry name" value="PA_domain"/>
</dbReference>
<dbReference type="SUPFAM" id="SSF52025">
    <property type="entry name" value="PA domain"/>
    <property type="match status" value="1"/>
</dbReference>
<evidence type="ECO:0000313" key="3">
    <source>
        <dbReference type="Proteomes" id="UP000694547"/>
    </source>
</evidence>
<organism evidence="2 3">
    <name type="scientific">Peromyscus maniculatus bairdii</name>
    <name type="common">Prairie deer mouse</name>
    <dbReference type="NCBI Taxonomy" id="230844"/>
    <lineage>
        <taxon>Eukaryota</taxon>
        <taxon>Metazoa</taxon>
        <taxon>Chordata</taxon>
        <taxon>Craniata</taxon>
        <taxon>Vertebrata</taxon>
        <taxon>Euteleostomi</taxon>
        <taxon>Mammalia</taxon>
        <taxon>Eutheria</taxon>
        <taxon>Euarchontoglires</taxon>
        <taxon>Glires</taxon>
        <taxon>Rodentia</taxon>
        <taxon>Myomorpha</taxon>
        <taxon>Muroidea</taxon>
        <taxon>Cricetidae</taxon>
        <taxon>Neotominae</taxon>
        <taxon>Peromyscus</taxon>
    </lineage>
</organism>
<keyword evidence="3" id="KW-1185">Reference proteome</keyword>
<dbReference type="GeneTree" id="ENSGT00940000158753"/>
<reference evidence="2" key="3">
    <citation type="submission" date="2025-09" db="UniProtKB">
        <authorList>
            <consortium name="Ensembl"/>
        </authorList>
    </citation>
    <scope>IDENTIFICATION</scope>
</reference>
<dbReference type="Ensembl" id="ENSPEMT00000041504.1">
    <property type="protein sequence ID" value="ENSPEMP00000033020.1"/>
    <property type="gene ID" value="ENSPEMG00000031069.1"/>
</dbReference>
<proteinExistence type="predicted"/>
<protein>
    <recommendedName>
        <fullName evidence="1">PA domain-containing protein</fullName>
    </recommendedName>
</protein>
<evidence type="ECO:0000313" key="2">
    <source>
        <dbReference type="Ensembl" id="ENSPEMP00000033020.1"/>
    </source>
</evidence>
<dbReference type="Pfam" id="PF02225">
    <property type="entry name" value="PA"/>
    <property type="match status" value="1"/>
</dbReference>